<name>A0A645H2C4_9ZZZZ</name>
<accession>A0A645H2C4</accession>
<protein>
    <submittedName>
        <fullName evidence="1">Uncharacterized protein</fullName>
    </submittedName>
</protein>
<proteinExistence type="predicted"/>
<reference evidence="1" key="1">
    <citation type="submission" date="2019-08" db="EMBL/GenBank/DDBJ databases">
        <authorList>
            <person name="Kucharzyk K."/>
            <person name="Murdoch R.W."/>
            <person name="Higgins S."/>
            <person name="Loffler F."/>
        </authorList>
    </citation>
    <scope>NUCLEOTIDE SEQUENCE</scope>
</reference>
<evidence type="ECO:0000313" key="1">
    <source>
        <dbReference type="EMBL" id="MPN30003.1"/>
    </source>
</evidence>
<comment type="caution">
    <text evidence="1">The sequence shown here is derived from an EMBL/GenBank/DDBJ whole genome shotgun (WGS) entry which is preliminary data.</text>
</comment>
<gene>
    <name evidence="1" type="ORF">SDC9_177460</name>
</gene>
<organism evidence="1">
    <name type="scientific">bioreactor metagenome</name>
    <dbReference type="NCBI Taxonomy" id="1076179"/>
    <lineage>
        <taxon>unclassified sequences</taxon>
        <taxon>metagenomes</taxon>
        <taxon>ecological metagenomes</taxon>
    </lineage>
</organism>
<sequence>MLQTGENHFNLLSNNLTVGKYFLVAETNAGKTFMSVIIDK</sequence>
<dbReference type="AlphaFoldDB" id="A0A645H2C4"/>
<dbReference type="EMBL" id="VSSQ01080955">
    <property type="protein sequence ID" value="MPN30003.1"/>
    <property type="molecule type" value="Genomic_DNA"/>
</dbReference>